<evidence type="ECO:0000259" key="2">
    <source>
        <dbReference type="PROSITE" id="PS51704"/>
    </source>
</evidence>
<dbReference type="Proteomes" id="UP000645217">
    <property type="component" value="Unassembled WGS sequence"/>
</dbReference>
<dbReference type="PANTHER" id="PTHR46211">
    <property type="entry name" value="GLYCEROPHOSPHORYL DIESTER PHOSPHODIESTERASE"/>
    <property type="match status" value="1"/>
</dbReference>
<organism evidence="3 4">
    <name type="scientific">Sphaerisporangium melleum</name>
    <dbReference type="NCBI Taxonomy" id="321316"/>
    <lineage>
        <taxon>Bacteria</taxon>
        <taxon>Bacillati</taxon>
        <taxon>Actinomycetota</taxon>
        <taxon>Actinomycetes</taxon>
        <taxon>Streptosporangiales</taxon>
        <taxon>Streptosporangiaceae</taxon>
        <taxon>Sphaerisporangium</taxon>
    </lineage>
</organism>
<accession>A0A917VFS4</accession>
<feature type="domain" description="GP-PDE" evidence="2">
    <location>
        <begin position="80"/>
        <end position="324"/>
    </location>
</feature>
<keyword evidence="1" id="KW-0732">Signal</keyword>
<sequence>MSRRLGLPTTTLTALVMAAVTTTAASPSAASSAHQASHASATLADASSAYALSSRPSSFSPAVDSPVGIVARPSSAAEQVINVAHRGASANAPENTVAAFQRARTEQADMFELDVQETRDHKLVLMHDTTLSRTTDAERVFPGSAPWRVGDFTLAEIRRLDAGAWFSSRYRNEPVPTLGEALRALEGSGLGLLLEIKAPELYPGIEARVAAELRRHPSWLAAGRLVVQSFDWGSMRTFHQIMPRVPIGLLGTPAAGELPALARFADLINPPYGELTASYVGRVHKLGMRVYTWTVDDPQTMRRLISERVDGIITNKPGVLRALTRAAASAAGGRG</sequence>
<dbReference type="EMBL" id="BMNT01000007">
    <property type="protein sequence ID" value="GGK73985.1"/>
    <property type="molecule type" value="Genomic_DNA"/>
</dbReference>
<reference evidence="3" key="1">
    <citation type="journal article" date="2014" name="Int. J. Syst. Evol. Microbiol.">
        <title>Complete genome sequence of Corynebacterium casei LMG S-19264T (=DSM 44701T), isolated from a smear-ripened cheese.</title>
        <authorList>
            <consortium name="US DOE Joint Genome Institute (JGI-PGF)"/>
            <person name="Walter F."/>
            <person name="Albersmeier A."/>
            <person name="Kalinowski J."/>
            <person name="Ruckert C."/>
        </authorList>
    </citation>
    <scope>NUCLEOTIDE SEQUENCE</scope>
    <source>
        <strain evidence="3">JCM 13064</strain>
    </source>
</reference>
<reference evidence="3" key="2">
    <citation type="submission" date="2020-09" db="EMBL/GenBank/DDBJ databases">
        <authorList>
            <person name="Sun Q."/>
            <person name="Ohkuma M."/>
        </authorList>
    </citation>
    <scope>NUCLEOTIDE SEQUENCE</scope>
    <source>
        <strain evidence="3">JCM 13064</strain>
    </source>
</reference>
<evidence type="ECO:0000256" key="1">
    <source>
        <dbReference type="SAM" id="SignalP"/>
    </source>
</evidence>
<dbReference type="Pfam" id="PF03009">
    <property type="entry name" value="GDPD"/>
    <property type="match status" value="1"/>
</dbReference>
<gene>
    <name evidence="3" type="ORF">GCM10007964_16010</name>
</gene>
<keyword evidence="4" id="KW-1185">Reference proteome</keyword>
<dbReference type="Gene3D" id="3.20.20.190">
    <property type="entry name" value="Phosphatidylinositol (PI) phosphodiesterase"/>
    <property type="match status" value="1"/>
</dbReference>
<dbReference type="PANTHER" id="PTHR46211:SF1">
    <property type="entry name" value="GLYCEROPHOSPHODIESTER PHOSPHODIESTERASE, CYTOPLASMIC"/>
    <property type="match status" value="1"/>
</dbReference>
<comment type="caution">
    <text evidence="3">The sequence shown here is derived from an EMBL/GenBank/DDBJ whole genome shotgun (WGS) entry which is preliminary data.</text>
</comment>
<feature type="chain" id="PRO_5038919205" description="GP-PDE domain-containing protein" evidence="1">
    <location>
        <begin position="25"/>
        <end position="335"/>
    </location>
</feature>
<proteinExistence type="predicted"/>
<dbReference type="SUPFAM" id="SSF51695">
    <property type="entry name" value="PLC-like phosphodiesterases"/>
    <property type="match status" value="1"/>
</dbReference>
<dbReference type="InterPro" id="IPR017946">
    <property type="entry name" value="PLC-like_Pdiesterase_TIM-brl"/>
</dbReference>
<name>A0A917VFS4_9ACTN</name>
<dbReference type="GO" id="GO:0006629">
    <property type="term" value="P:lipid metabolic process"/>
    <property type="evidence" value="ECO:0007669"/>
    <property type="project" value="InterPro"/>
</dbReference>
<feature type="signal peptide" evidence="1">
    <location>
        <begin position="1"/>
        <end position="24"/>
    </location>
</feature>
<dbReference type="GO" id="GO:0008081">
    <property type="term" value="F:phosphoric diester hydrolase activity"/>
    <property type="evidence" value="ECO:0007669"/>
    <property type="project" value="InterPro"/>
</dbReference>
<dbReference type="PROSITE" id="PS51704">
    <property type="entry name" value="GP_PDE"/>
    <property type="match status" value="1"/>
</dbReference>
<evidence type="ECO:0000313" key="4">
    <source>
        <dbReference type="Proteomes" id="UP000645217"/>
    </source>
</evidence>
<dbReference type="InterPro" id="IPR030395">
    <property type="entry name" value="GP_PDE_dom"/>
</dbReference>
<protein>
    <recommendedName>
        <fullName evidence="2">GP-PDE domain-containing protein</fullName>
    </recommendedName>
</protein>
<dbReference type="RefSeq" id="WP_229690959.1">
    <property type="nucleotide sequence ID" value="NZ_BMNT01000007.1"/>
</dbReference>
<evidence type="ECO:0000313" key="3">
    <source>
        <dbReference type="EMBL" id="GGK73985.1"/>
    </source>
</evidence>
<dbReference type="AlphaFoldDB" id="A0A917VFS4"/>